<dbReference type="SMART" id="SM00184">
    <property type="entry name" value="RING"/>
    <property type="match status" value="1"/>
</dbReference>
<evidence type="ECO:0000256" key="10">
    <source>
        <dbReference type="ARBA" id="ARBA00022833"/>
    </source>
</evidence>
<keyword evidence="9" id="KW-0833">Ubl conjugation pathway</keyword>
<name>A0AAV9E478_ACOCL</name>
<keyword evidence="7" id="KW-0479">Metal-binding</keyword>
<keyword evidence="10" id="KW-0862">Zinc</keyword>
<keyword evidence="5" id="KW-0808">Transferase</keyword>
<evidence type="ECO:0000256" key="14">
    <source>
        <dbReference type="PROSITE-ProRule" id="PRU00175"/>
    </source>
</evidence>
<dbReference type="GO" id="GO:0016567">
    <property type="term" value="P:protein ubiquitination"/>
    <property type="evidence" value="ECO:0007669"/>
    <property type="project" value="InterPro"/>
</dbReference>
<evidence type="ECO:0000256" key="2">
    <source>
        <dbReference type="ARBA" id="ARBA00004167"/>
    </source>
</evidence>
<comment type="caution">
    <text evidence="18">The sequence shown here is derived from an EMBL/GenBank/DDBJ whole genome shotgun (WGS) entry which is preliminary data.</text>
</comment>
<dbReference type="EMBL" id="JAUJYO010000009">
    <property type="protein sequence ID" value="KAK1308458.1"/>
    <property type="molecule type" value="Genomic_DNA"/>
</dbReference>
<dbReference type="GO" id="GO:0008270">
    <property type="term" value="F:zinc ion binding"/>
    <property type="evidence" value="ECO:0007669"/>
    <property type="project" value="UniProtKB-KW"/>
</dbReference>
<protein>
    <recommendedName>
        <fullName evidence="4">RING-type E3 ubiquitin transferase</fullName>
        <ecNumber evidence="4">2.3.2.27</ecNumber>
    </recommendedName>
</protein>
<evidence type="ECO:0000256" key="12">
    <source>
        <dbReference type="ARBA" id="ARBA00023136"/>
    </source>
</evidence>
<gene>
    <name evidence="18" type="primary">ATL60</name>
    <name evidence="18" type="ORF">QJS10_CPA09g00023</name>
</gene>
<evidence type="ECO:0000256" key="7">
    <source>
        <dbReference type="ARBA" id="ARBA00022723"/>
    </source>
</evidence>
<evidence type="ECO:0000256" key="16">
    <source>
        <dbReference type="SAM" id="Phobius"/>
    </source>
</evidence>
<dbReference type="CDD" id="cd16461">
    <property type="entry name" value="RING-H2_EL5-like"/>
    <property type="match status" value="1"/>
</dbReference>
<comment type="similarity">
    <text evidence="13">Belongs to the RING-type zinc finger family. ATL subfamily.</text>
</comment>
<proteinExistence type="inferred from homology"/>
<keyword evidence="6 16" id="KW-0812">Transmembrane</keyword>
<evidence type="ECO:0000259" key="17">
    <source>
        <dbReference type="PROSITE" id="PS50089"/>
    </source>
</evidence>
<dbReference type="Proteomes" id="UP001180020">
    <property type="component" value="Unassembled WGS sequence"/>
</dbReference>
<evidence type="ECO:0000256" key="5">
    <source>
        <dbReference type="ARBA" id="ARBA00022679"/>
    </source>
</evidence>
<evidence type="ECO:0000256" key="8">
    <source>
        <dbReference type="ARBA" id="ARBA00022771"/>
    </source>
</evidence>
<evidence type="ECO:0000256" key="11">
    <source>
        <dbReference type="ARBA" id="ARBA00022989"/>
    </source>
</evidence>
<feature type="transmembrane region" description="Helical" evidence="16">
    <location>
        <begin position="28"/>
        <end position="49"/>
    </location>
</feature>
<feature type="compositionally biased region" description="Low complexity" evidence="15">
    <location>
        <begin position="299"/>
        <end position="309"/>
    </location>
</feature>
<dbReference type="InterPro" id="IPR044600">
    <property type="entry name" value="ATL1/ATL16-like"/>
</dbReference>
<comment type="subcellular location">
    <subcellularLocation>
        <location evidence="2">Membrane</location>
        <topology evidence="2">Single-pass membrane protein</topology>
    </subcellularLocation>
</comment>
<accession>A0AAV9E478</accession>
<dbReference type="GO" id="GO:0016020">
    <property type="term" value="C:membrane"/>
    <property type="evidence" value="ECO:0007669"/>
    <property type="project" value="UniProtKB-SubCell"/>
</dbReference>
<comment type="pathway">
    <text evidence="3">Protein modification; protein ubiquitination.</text>
</comment>
<keyword evidence="19" id="KW-1185">Reference proteome</keyword>
<evidence type="ECO:0000256" key="1">
    <source>
        <dbReference type="ARBA" id="ARBA00000900"/>
    </source>
</evidence>
<dbReference type="FunFam" id="3.30.40.10:FF:000475">
    <property type="entry name" value="RING-H2 finger protein ATL3"/>
    <property type="match status" value="1"/>
</dbReference>
<evidence type="ECO:0000313" key="19">
    <source>
        <dbReference type="Proteomes" id="UP001180020"/>
    </source>
</evidence>
<comment type="catalytic activity">
    <reaction evidence="1">
        <text>S-ubiquitinyl-[E2 ubiquitin-conjugating enzyme]-L-cysteine + [acceptor protein]-L-lysine = [E2 ubiquitin-conjugating enzyme]-L-cysteine + N(6)-ubiquitinyl-[acceptor protein]-L-lysine.</text>
        <dbReference type="EC" id="2.3.2.27"/>
    </reaction>
</comment>
<dbReference type="AlphaFoldDB" id="A0AAV9E478"/>
<reference evidence="18" key="2">
    <citation type="submission" date="2023-06" db="EMBL/GenBank/DDBJ databases">
        <authorList>
            <person name="Ma L."/>
            <person name="Liu K.-W."/>
            <person name="Li Z."/>
            <person name="Hsiao Y.-Y."/>
            <person name="Qi Y."/>
            <person name="Fu T."/>
            <person name="Tang G."/>
            <person name="Zhang D."/>
            <person name="Sun W.-H."/>
            <person name="Liu D.-K."/>
            <person name="Li Y."/>
            <person name="Chen G.-Z."/>
            <person name="Liu X.-D."/>
            <person name="Liao X.-Y."/>
            <person name="Jiang Y.-T."/>
            <person name="Yu X."/>
            <person name="Hao Y."/>
            <person name="Huang J."/>
            <person name="Zhao X.-W."/>
            <person name="Ke S."/>
            <person name="Chen Y.-Y."/>
            <person name="Wu W.-L."/>
            <person name="Hsu J.-L."/>
            <person name="Lin Y.-F."/>
            <person name="Huang M.-D."/>
            <person name="Li C.-Y."/>
            <person name="Huang L."/>
            <person name="Wang Z.-W."/>
            <person name="Zhao X."/>
            <person name="Zhong W.-Y."/>
            <person name="Peng D.-H."/>
            <person name="Ahmad S."/>
            <person name="Lan S."/>
            <person name="Zhang J.-S."/>
            <person name="Tsai W.-C."/>
            <person name="Van De Peer Y."/>
            <person name="Liu Z.-J."/>
        </authorList>
    </citation>
    <scope>NUCLEOTIDE SEQUENCE</scope>
    <source>
        <strain evidence="18">CP</strain>
        <tissue evidence="18">Leaves</tissue>
    </source>
</reference>
<evidence type="ECO:0000313" key="18">
    <source>
        <dbReference type="EMBL" id="KAK1308458.1"/>
    </source>
</evidence>
<dbReference type="EC" id="2.3.2.27" evidence="4"/>
<dbReference type="Gene3D" id="3.30.40.10">
    <property type="entry name" value="Zinc/RING finger domain, C3HC4 (zinc finger)"/>
    <property type="match status" value="1"/>
</dbReference>
<dbReference type="PROSITE" id="PS50089">
    <property type="entry name" value="ZF_RING_2"/>
    <property type="match status" value="1"/>
</dbReference>
<evidence type="ECO:0000256" key="15">
    <source>
        <dbReference type="SAM" id="MobiDB-lite"/>
    </source>
</evidence>
<evidence type="ECO:0000256" key="4">
    <source>
        <dbReference type="ARBA" id="ARBA00012483"/>
    </source>
</evidence>
<keyword evidence="12 16" id="KW-0472">Membrane</keyword>
<keyword evidence="11 16" id="KW-1133">Transmembrane helix</keyword>
<feature type="domain" description="RING-type" evidence="17">
    <location>
        <begin position="111"/>
        <end position="153"/>
    </location>
</feature>
<evidence type="ECO:0000256" key="13">
    <source>
        <dbReference type="ARBA" id="ARBA00024209"/>
    </source>
</evidence>
<dbReference type="PANTHER" id="PTHR46913">
    <property type="entry name" value="RING-H2 FINGER PROTEIN ATL16"/>
    <property type="match status" value="1"/>
</dbReference>
<feature type="region of interest" description="Disordered" evidence="15">
    <location>
        <begin position="205"/>
        <end position="326"/>
    </location>
</feature>
<dbReference type="GO" id="GO:0061630">
    <property type="term" value="F:ubiquitin protein ligase activity"/>
    <property type="evidence" value="ECO:0007669"/>
    <property type="project" value="UniProtKB-EC"/>
</dbReference>
<feature type="compositionally biased region" description="Polar residues" evidence="15">
    <location>
        <begin position="212"/>
        <end position="222"/>
    </location>
</feature>
<dbReference type="InterPro" id="IPR013083">
    <property type="entry name" value="Znf_RING/FYVE/PHD"/>
</dbReference>
<evidence type="ECO:0000256" key="9">
    <source>
        <dbReference type="ARBA" id="ARBA00022786"/>
    </source>
</evidence>
<sequence>MSSSSTPLDRPLDGGGGGWSAFNVSTDIMVAAIVFLFVVIVFVFFLHVYARIFWRRGDSDGADGRWRRRFVFAPDQDPALPTQRGLDPTVLKSLPVTTFLAEDFKDGGLECAVCLCELAEGENARLLPKCHHGFHVDCIDMWFQSHSTCPLCRSPVGPESASPEPRFVEIPSSDGVSGDGVFTESLNFPTNVLFWGTQDDVASGGAGGAATVVQSPREGTTNSSSSDSGLGSSSSSSSSSVGKSDGALVIEIPRREGFSLSSPRTPSPMPLSRFSSEEMRSPATRLRSLRRFLTRENRSSPSSVPCSPSGGDIEQGTVVAKSPMGL</sequence>
<keyword evidence="8 14" id="KW-0863">Zinc-finger</keyword>
<dbReference type="InterPro" id="IPR001841">
    <property type="entry name" value="Znf_RING"/>
</dbReference>
<dbReference type="Pfam" id="PF13639">
    <property type="entry name" value="zf-RING_2"/>
    <property type="match status" value="1"/>
</dbReference>
<evidence type="ECO:0000256" key="3">
    <source>
        <dbReference type="ARBA" id="ARBA00004906"/>
    </source>
</evidence>
<organism evidence="18 19">
    <name type="scientific">Acorus calamus</name>
    <name type="common">Sweet flag</name>
    <dbReference type="NCBI Taxonomy" id="4465"/>
    <lineage>
        <taxon>Eukaryota</taxon>
        <taxon>Viridiplantae</taxon>
        <taxon>Streptophyta</taxon>
        <taxon>Embryophyta</taxon>
        <taxon>Tracheophyta</taxon>
        <taxon>Spermatophyta</taxon>
        <taxon>Magnoliopsida</taxon>
        <taxon>Liliopsida</taxon>
        <taxon>Acoraceae</taxon>
        <taxon>Acorus</taxon>
    </lineage>
</organism>
<dbReference type="PANTHER" id="PTHR46913:SF1">
    <property type="entry name" value="RING-H2 FINGER PROTEIN ATL16"/>
    <property type="match status" value="1"/>
</dbReference>
<reference evidence="18" key="1">
    <citation type="journal article" date="2023" name="Nat. Commun.">
        <title>Diploid and tetraploid genomes of Acorus and the evolution of monocots.</title>
        <authorList>
            <person name="Ma L."/>
            <person name="Liu K.W."/>
            <person name="Li Z."/>
            <person name="Hsiao Y.Y."/>
            <person name="Qi Y."/>
            <person name="Fu T."/>
            <person name="Tang G.D."/>
            <person name="Zhang D."/>
            <person name="Sun W.H."/>
            <person name="Liu D.K."/>
            <person name="Li Y."/>
            <person name="Chen G.Z."/>
            <person name="Liu X.D."/>
            <person name="Liao X.Y."/>
            <person name="Jiang Y.T."/>
            <person name="Yu X."/>
            <person name="Hao Y."/>
            <person name="Huang J."/>
            <person name="Zhao X.W."/>
            <person name="Ke S."/>
            <person name="Chen Y.Y."/>
            <person name="Wu W.L."/>
            <person name="Hsu J.L."/>
            <person name="Lin Y.F."/>
            <person name="Huang M.D."/>
            <person name="Li C.Y."/>
            <person name="Huang L."/>
            <person name="Wang Z.W."/>
            <person name="Zhao X."/>
            <person name="Zhong W.Y."/>
            <person name="Peng D.H."/>
            <person name="Ahmad S."/>
            <person name="Lan S."/>
            <person name="Zhang J.S."/>
            <person name="Tsai W.C."/>
            <person name="Van de Peer Y."/>
            <person name="Liu Z.J."/>
        </authorList>
    </citation>
    <scope>NUCLEOTIDE SEQUENCE</scope>
    <source>
        <strain evidence="18">CP</strain>
    </source>
</reference>
<dbReference type="SUPFAM" id="SSF57850">
    <property type="entry name" value="RING/U-box"/>
    <property type="match status" value="1"/>
</dbReference>
<feature type="compositionally biased region" description="Low complexity" evidence="15">
    <location>
        <begin position="223"/>
        <end position="246"/>
    </location>
</feature>
<evidence type="ECO:0000256" key="6">
    <source>
        <dbReference type="ARBA" id="ARBA00022692"/>
    </source>
</evidence>